<dbReference type="EMBL" id="JBHSON010000037">
    <property type="protein sequence ID" value="MFC5748914.1"/>
    <property type="molecule type" value="Genomic_DNA"/>
</dbReference>
<feature type="domain" description="HTH cro/C1-type" evidence="2">
    <location>
        <begin position="21"/>
        <end position="81"/>
    </location>
</feature>
<organism evidence="3 4">
    <name type="scientific">Actinomadura rugatobispora</name>
    <dbReference type="NCBI Taxonomy" id="1994"/>
    <lineage>
        <taxon>Bacteria</taxon>
        <taxon>Bacillati</taxon>
        <taxon>Actinomycetota</taxon>
        <taxon>Actinomycetes</taxon>
        <taxon>Streptosporangiales</taxon>
        <taxon>Thermomonosporaceae</taxon>
        <taxon>Actinomadura</taxon>
    </lineage>
</organism>
<dbReference type="RefSeq" id="WP_378284616.1">
    <property type="nucleotide sequence ID" value="NZ_JBHSON010000037.1"/>
</dbReference>
<proteinExistence type="predicted"/>
<dbReference type="Pfam" id="PF13560">
    <property type="entry name" value="HTH_31"/>
    <property type="match status" value="1"/>
</dbReference>
<evidence type="ECO:0000313" key="3">
    <source>
        <dbReference type="EMBL" id="MFC5748914.1"/>
    </source>
</evidence>
<dbReference type="InterPro" id="IPR001387">
    <property type="entry name" value="Cro/C1-type_HTH"/>
</dbReference>
<evidence type="ECO:0000259" key="2">
    <source>
        <dbReference type="PROSITE" id="PS50943"/>
    </source>
</evidence>
<evidence type="ECO:0000256" key="1">
    <source>
        <dbReference type="SAM" id="MobiDB-lite"/>
    </source>
</evidence>
<protein>
    <submittedName>
        <fullName evidence="3">Helix-turn-helix domain-containing protein</fullName>
    </submittedName>
</protein>
<reference evidence="4" key="1">
    <citation type="journal article" date="2019" name="Int. J. Syst. Evol. Microbiol.">
        <title>The Global Catalogue of Microorganisms (GCM) 10K type strain sequencing project: providing services to taxonomists for standard genome sequencing and annotation.</title>
        <authorList>
            <consortium name="The Broad Institute Genomics Platform"/>
            <consortium name="The Broad Institute Genome Sequencing Center for Infectious Disease"/>
            <person name="Wu L."/>
            <person name="Ma J."/>
        </authorList>
    </citation>
    <scope>NUCLEOTIDE SEQUENCE [LARGE SCALE GENOMIC DNA]</scope>
    <source>
        <strain evidence="4">KCTC 42087</strain>
    </source>
</reference>
<comment type="caution">
    <text evidence="3">The sequence shown here is derived from an EMBL/GenBank/DDBJ whole genome shotgun (WGS) entry which is preliminary data.</text>
</comment>
<dbReference type="CDD" id="cd00093">
    <property type="entry name" value="HTH_XRE"/>
    <property type="match status" value="1"/>
</dbReference>
<feature type="region of interest" description="Disordered" evidence="1">
    <location>
        <begin position="180"/>
        <end position="213"/>
    </location>
</feature>
<keyword evidence="4" id="KW-1185">Reference proteome</keyword>
<dbReference type="Proteomes" id="UP001596074">
    <property type="component" value="Unassembled WGS sequence"/>
</dbReference>
<name>A0ABW1A402_9ACTN</name>
<accession>A0ABW1A402</accession>
<dbReference type="InterPro" id="IPR010982">
    <property type="entry name" value="Lambda_DNA-bd_dom_sf"/>
</dbReference>
<dbReference type="SUPFAM" id="SSF47413">
    <property type="entry name" value="lambda repressor-like DNA-binding domains"/>
    <property type="match status" value="1"/>
</dbReference>
<feature type="compositionally biased region" description="Basic and acidic residues" evidence="1">
    <location>
        <begin position="196"/>
        <end position="213"/>
    </location>
</feature>
<dbReference type="PROSITE" id="PS50943">
    <property type="entry name" value="HTH_CROC1"/>
    <property type="match status" value="1"/>
</dbReference>
<dbReference type="Gene3D" id="1.10.260.40">
    <property type="entry name" value="lambda repressor-like DNA-binding domains"/>
    <property type="match status" value="1"/>
</dbReference>
<gene>
    <name evidence="3" type="ORF">ACFPZN_25135</name>
</gene>
<sequence length="213" mass="24144">MARDDAKLRVRTIGQVVGRNLAELREARGQTQREAAAFVRGFGLAWTPANIASIESGRRETIDIGAFSVLALAYDVPPSRFFEGKGEVRLGAEVSAELEYYRGWLDRQVPKPPLTMTGRTARKVLDAMPDDGKIQFQADAELADRLGLEPKDVYRPAMELWGGRTLHEERDRRLAELGQMTPTQRRTRRGHITRQLAKELEPHLPKRDRSEEK</sequence>
<evidence type="ECO:0000313" key="4">
    <source>
        <dbReference type="Proteomes" id="UP001596074"/>
    </source>
</evidence>